<keyword evidence="2" id="KW-1185">Reference proteome</keyword>
<dbReference type="AlphaFoldDB" id="A0A2P4WXP2"/>
<evidence type="ECO:0000313" key="2">
    <source>
        <dbReference type="Proteomes" id="UP000237271"/>
    </source>
</evidence>
<gene>
    <name evidence="1" type="ORF">PHPALM_37349</name>
</gene>
<evidence type="ECO:0000313" key="1">
    <source>
        <dbReference type="EMBL" id="POM58057.1"/>
    </source>
</evidence>
<sequence>MEAEYTAASRLSQEQLGIREILGEFGVAFAEPMVLRDDNQAALKQLEGEKASSKAKHIDTRIKFVLELSELRELRELAGLS</sequence>
<comment type="caution">
    <text evidence="1">The sequence shown here is derived from an EMBL/GenBank/DDBJ whole genome shotgun (WGS) entry which is preliminary data.</text>
</comment>
<organism evidence="1 2">
    <name type="scientific">Phytophthora palmivora</name>
    <dbReference type="NCBI Taxonomy" id="4796"/>
    <lineage>
        <taxon>Eukaryota</taxon>
        <taxon>Sar</taxon>
        <taxon>Stramenopiles</taxon>
        <taxon>Oomycota</taxon>
        <taxon>Peronosporomycetes</taxon>
        <taxon>Peronosporales</taxon>
        <taxon>Peronosporaceae</taxon>
        <taxon>Phytophthora</taxon>
    </lineage>
</organism>
<reference evidence="1 2" key="1">
    <citation type="journal article" date="2017" name="Genome Biol. Evol.">
        <title>Phytophthora megakarya and P. palmivora, closely related causal agents of cacao black pod rot, underwent increases in genome sizes and gene numbers by different mechanisms.</title>
        <authorList>
            <person name="Ali S.S."/>
            <person name="Shao J."/>
            <person name="Lary D.J."/>
            <person name="Kronmiller B."/>
            <person name="Shen D."/>
            <person name="Strem M.D."/>
            <person name="Amoako-Attah I."/>
            <person name="Akrofi A.Y."/>
            <person name="Begoude B.A."/>
            <person name="Ten Hoopen G.M."/>
            <person name="Coulibaly K."/>
            <person name="Kebe B.I."/>
            <person name="Melnick R.L."/>
            <person name="Guiltinan M.J."/>
            <person name="Tyler B.M."/>
            <person name="Meinhardt L.W."/>
            <person name="Bailey B.A."/>
        </authorList>
    </citation>
    <scope>NUCLEOTIDE SEQUENCE [LARGE SCALE GENOMIC DNA]</scope>
    <source>
        <strain evidence="2">sbr112.9</strain>
    </source>
</reference>
<protein>
    <submittedName>
        <fullName evidence="1">Retrovirus-related pol Polyprotein</fullName>
    </submittedName>
</protein>
<proteinExistence type="predicted"/>
<dbReference type="EMBL" id="NCKW01020379">
    <property type="protein sequence ID" value="POM58057.1"/>
    <property type="molecule type" value="Genomic_DNA"/>
</dbReference>
<accession>A0A2P4WXP2</accession>
<dbReference type="Proteomes" id="UP000237271">
    <property type="component" value="Unassembled WGS sequence"/>
</dbReference>
<name>A0A2P4WXP2_9STRA</name>
<dbReference type="OrthoDB" id="166455at2759"/>